<organism evidence="2">
    <name type="scientific">marine sediment metagenome</name>
    <dbReference type="NCBI Taxonomy" id="412755"/>
    <lineage>
        <taxon>unclassified sequences</taxon>
        <taxon>metagenomes</taxon>
        <taxon>ecological metagenomes</taxon>
    </lineage>
</organism>
<dbReference type="InterPro" id="IPR000683">
    <property type="entry name" value="Gfo/Idh/MocA-like_OxRdtase_N"/>
</dbReference>
<dbReference type="AlphaFoldDB" id="X1JBN7"/>
<sequence length="105" mass="11585">MKKFKIAVVGCGGMSNIWVKYALSRENTNIVALVDIDKENAENMRQKYGLHCEIYSDVSEAIKDSGTNLVFNITIPDAHRDIAISALTLGCDVLSEKPIQNSKPD</sequence>
<dbReference type="PANTHER" id="PTHR43377">
    <property type="entry name" value="BILIVERDIN REDUCTASE A"/>
    <property type="match status" value="1"/>
</dbReference>
<dbReference type="EMBL" id="BARU01043210">
    <property type="protein sequence ID" value="GAH78920.1"/>
    <property type="molecule type" value="Genomic_DNA"/>
</dbReference>
<dbReference type="SUPFAM" id="SSF51735">
    <property type="entry name" value="NAD(P)-binding Rossmann-fold domains"/>
    <property type="match status" value="1"/>
</dbReference>
<dbReference type="GO" id="GO:0000166">
    <property type="term" value="F:nucleotide binding"/>
    <property type="evidence" value="ECO:0007669"/>
    <property type="project" value="InterPro"/>
</dbReference>
<evidence type="ECO:0000259" key="1">
    <source>
        <dbReference type="Pfam" id="PF01408"/>
    </source>
</evidence>
<feature type="domain" description="Gfo/Idh/MocA-like oxidoreductase N-terminal" evidence="1">
    <location>
        <begin position="4"/>
        <end position="99"/>
    </location>
</feature>
<dbReference type="InterPro" id="IPR051450">
    <property type="entry name" value="Gfo/Idh/MocA_Oxidoreductases"/>
</dbReference>
<dbReference type="PANTHER" id="PTHR43377:SF1">
    <property type="entry name" value="BILIVERDIN REDUCTASE A"/>
    <property type="match status" value="1"/>
</dbReference>
<dbReference type="Pfam" id="PF01408">
    <property type="entry name" value="GFO_IDH_MocA"/>
    <property type="match status" value="1"/>
</dbReference>
<proteinExistence type="predicted"/>
<dbReference type="InterPro" id="IPR036291">
    <property type="entry name" value="NAD(P)-bd_dom_sf"/>
</dbReference>
<protein>
    <recommendedName>
        <fullName evidence="1">Gfo/Idh/MocA-like oxidoreductase N-terminal domain-containing protein</fullName>
    </recommendedName>
</protein>
<evidence type="ECO:0000313" key="2">
    <source>
        <dbReference type="EMBL" id="GAH78920.1"/>
    </source>
</evidence>
<accession>X1JBN7</accession>
<gene>
    <name evidence="2" type="ORF">S03H2_66221</name>
</gene>
<comment type="caution">
    <text evidence="2">The sequence shown here is derived from an EMBL/GenBank/DDBJ whole genome shotgun (WGS) entry which is preliminary data.</text>
</comment>
<dbReference type="Gene3D" id="3.40.50.720">
    <property type="entry name" value="NAD(P)-binding Rossmann-like Domain"/>
    <property type="match status" value="1"/>
</dbReference>
<name>X1JBN7_9ZZZZ</name>
<reference evidence="2" key="1">
    <citation type="journal article" date="2014" name="Front. Microbiol.">
        <title>High frequency of phylogenetically diverse reductive dehalogenase-homologous genes in deep subseafloor sedimentary metagenomes.</title>
        <authorList>
            <person name="Kawai M."/>
            <person name="Futagami T."/>
            <person name="Toyoda A."/>
            <person name="Takaki Y."/>
            <person name="Nishi S."/>
            <person name="Hori S."/>
            <person name="Arai W."/>
            <person name="Tsubouchi T."/>
            <person name="Morono Y."/>
            <person name="Uchiyama I."/>
            <person name="Ito T."/>
            <person name="Fujiyama A."/>
            <person name="Inagaki F."/>
            <person name="Takami H."/>
        </authorList>
    </citation>
    <scope>NUCLEOTIDE SEQUENCE</scope>
    <source>
        <strain evidence="2">Expedition CK06-06</strain>
    </source>
</reference>